<dbReference type="RefSeq" id="WP_074106556.1">
    <property type="nucleotide sequence ID" value="NZ_LVWI01000001.1"/>
</dbReference>
<organism evidence="1 2">
    <name type="scientific">Paenibacillus helianthi</name>
    <dbReference type="NCBI Taxonomy" id="1349432"/>
    <lineage>
        <taxon>Bacteria</taxon>
        <taxon>Bacillati</taxon>
        <taxon>Bacillota</taxon>
        <taxon>Bacilli</taxon>
        <taxon>Bacillales</taxon>
        <taxon>Paenibacillaceae</taxon>
        <taxon>Paenibacillus</taxon>
    </lineage>
</organism>
<keyword evidence="2" id="KW-1185">Reference proteome</keyword>
<gene>
    <name evidence="1" type="ORF">A3844_01770</name>
</gene>
<evidence type="ECO:0000313" key="2">
    <source>
        <dbReference type="Proteomes" id="UP000186058"/>
    </source>
</evidence>
<dbReference type="Proteomes" id="UP000186058">
    <property type="component" value="Unassembled WGS sequence"/>
</dbReference>
<dbReference type="EMBL" id="LVWI01000001">
    <property type="protein sequence ID" value="OKP92103.1"/>
    <property type="molecule type" value="Genomic_DNA"/>
</dbReference>
<name>A0ABX3EV56_9BACL</name>
<accession>A0ABX3EV56</accession>
<proteinExistence type="predicted"/>
<protein>
    <submittedName>
        <fullName evidence="1">Uncharacterized protein</fullName>
    </submittedName>
</protein>
<reference evidence="1 2" key="1">
    <citation type="submission" date="2016-03" db="EMBL/GenBank/DDBJ databases">
        <authorList>
            <person name="Sant'Anna F.H."/>
            <person name="Ambrosini A."/>
            <person name="Souza R."/>
            <person name="Bach E."/>
            <person name="Fernandes G."/>
            <person name="Balsanelli E."/>
            <person name="Baura V.A."/>
            <person name="Souza E.M."/>
            <person name="Passaglia L."/>
        </authorList>
    </citation>
    <scope>NUCLEOTIDE SEQUENCE [LARGE SCALE GENOMIC DNA]</scope>
    <source>
        <strain evidence="1 2">P26E</strain>
    </source>
</reference>
<sequence length="137" mass="16092">MPWLEKRIETANRLIREIGSRGRKFLYHDKEDRYSEFHWAGGRLWYTDHYSDMPLIFVPGAEGKTNEQKHRFSNGGTMWGLINDFRDYIFGDDDANHNNGYGGLYCPHWGYPEEDMQAIRQLAVEMGYLKPREAAKA</sequence>
<evidence type="ECO:0000313" key="1">
    <source>
        <dbReference type="EMBL" id="OKP92103.1"/>
    </source>
</evidence>
<comment type="caution">
    <text evidence="1">The sequence shown here is derived from an EMBL/GenBank/DDBJ whole genome shotgun (WGS) entry which is preliminary data.</text>
</comment>